<dbReference type="InterPro" id="IPR046980">
    <property type="entry name" value="KefG/KefF"/>
</dbReference>
<protein>
    <recommendedName>
        <fullName evidence="2">Flavodoxin-like fold domain-containing protein</fullName>
    </recommendedName>
</protein>
<dbReference type="AlphaFoldDB" id="A0A7Y2E7K8"/>
<dbReference type="SUPFAM" id="SSF52218">
    <property type="entry name" value="Flavoproteins"/>
    <property type="match status" value="1"/>
</dbReference>
<dbReference type="InterPro" id="IPR029039">
    <property type="entry name" value="Flavoprotein-like_sf"/>
</dbReference>
<feature type="domain" description="Flavodoxin-like fold" evidence="2">
    <location>
        <begin position="5"/>
        <end position="173"/>
    </location>
</feature>
<dbReference type="EMBL" id="JABDJR010000140">
    <property type="protein sequence ID" value="NNF05837.1"/>
    <property type="molecule type" value="Genomic_DNA"/>
</dbReference>
<evidence type="ECO:0000256" key="1">
    <source>
        <dbReference type="ARBA" id="ARBA00023002"/>
    </source>
</evidence>
<dbReference type="GO" id="GO:0010181">
    <property type="term" value="F:FMN binding"/>
    <property type="evidence" value="ECO:0007669"/>
    <property type="project" value="TreeGrafter"/>
</dbReference>
<keyword evidence="1" id="KW-0560">Oxidoreductase</keyword>
<dbReference type="GO" id="GO:0003955">
    <property type="term" value="F:NAD(P)H dehydrogenase (quinone) activity"/>
    <property type="evidence" value="ECO:0007669"/>
    <property type="project" value="TreeGrafter"/>
</dbReference>
<evidence type="ECO:0000313" key="4">
    <source>
        <dbReference type="Proteomes" id="UP000547674"/>
    </source>
</evidence>
<dbReference type="Pfam" id="PF02525">
    <property type="entry name" value="Flavodoxin_2"/>
    <property type="match status" value="1"/>
</dbReference>
<dbReference type="GO" id="GO:0009055">
    <property type="term" value="F:electron transfer activity"/>
    <property type="evidence" value="ECO:0007669"/>
    <property type="project" value="TreeGrafter"/>
</dbReference>
<organism evidence="3 4">
    <name type="scientific">Eiseniibacteriota bacterium</name>
    <dbReference type="NCBI Taxonomy" id="2212470"/>
    <lineage>
        <taxon>Bacteria</taxon>
        <taxon>Candidatus Eiseniibacteriota</taxon>
    </lineage>
</organism>
<dbReference type="InterPro" id="IPR003680">
    <property type="entry name" value="Flavodoxin_fold"/>
</dbReference>
<dbReference type="Gene3D" id="3.40.50.360">
    <property type="match status" value="1"/>
</dbReference>
<proteinExistence type="predicted"/>
<dbReference type="Proteomes" id="UP000547674">
    <property type="component" value="Unassembled WGS sequence"/>
</dbReference>
<reference evidence="3 4" key="1">
    <citation type="submission" date="2020-03" db="EMBL/GenBank/DDBJ databases">
        <title>Metabolic flexibility allows generalist bacteria to become dominant in a frequently disturbed ecosystem.</title>
        <authorList>
            <person name="Chen Y.-J."/>
            <person name="Leung P.M."/>
            <person name="Bay S.K."/>
            <person name="Hugenholtz P."/>
            <person name="Kessler A.J."/>
            <person name="Shelley G."/>
            <person name="Waite D.W."/>
            <person name="Cook P.L."/>
            <person name="Greening C."/>
        </authorList>
    </citation>
    <scope>NUCLEOTIDE SEQUENCE [LARGE SCALE GENOMIC DNA]</scope>
    <source>
        <strain evidence="3">SS_bin_28</strain>
    </source>
</reference>
<dbReference type="PANTHER" id="PTHR47307">
    <property type="entry name" value="GLUTATHIONE-REGULATED POTASSIUM-EFFLUX SYSTEM ANCILLARY PROTEIN KEFG"/>
    <property type="match status" value="1"/>
</dbReference>
<dbReference type="PANTHER" id="PTHR47307:SF1">
    <property type="entry name" value="GLUTATHIONE-REGULATED POTASSIUM-EFFLUX SYSTEM ANCILLARY PROTEIN KEFG"/>
    <property type="match status" value="1"/>
</dbReference>
<comment type="caution">
    <text evidence="3">The sequence shown here is derived from an EMBL/GenBank/DDBJ whole genome shotgun (WGS) entry which is preliminary data.</text>
</comment>
<evidence type="ECO:0000259" key="2">
    <source>
        <dbReference type="Pfam" id="PF02525"/>
    </source>
</evidence>
<evidence type="ECO:0000313" key="3">
    <source>
        <dbReference type="EMBL" id="NNF05837.1"/>
    </source>
</evidence>
<name>A0A7Y2E7K8_UNCEI</name>
<gene>
    <name evidence="3" type="ORF">HKN21_03685</name>
</gene>
<sequence>MAEHRVLILFAHPMLQRSRTNRKLIRGILDIEGVTFHDLYEEYPDFNINVQREQALLLEHDVFLLQHPFYWYSTPALLKEWQDLVLEHGWAYGREGTALHGKIASSVVTAGGSEEAYRPGGMGRYEVRRLLAPIEQTFKLCGVRYLAPFVVHGTHGIDKEGIEKHAADYQSYLKAMTAGSVDFIAAEANDLPFVNQDLNRVIRVEA</sequence>
<accession>A0A7Y2E7K8</accession>